<dbReference type="Proteomes" id="UP001165960">
    <property type="component" value="Unassembled WGS sequence"/>
</dbReference>
<evidence type="ECO:0000313" key="2">
    <source>
        <dbReference type="Proteomes" id="UP001165960"/>
    </source>
</evidence>
<gene>
    <name evidence="1" type="ORF">DSO57_1010154</name>
</gene>
<organism evidence="1 2">
    <name type="scientific">Entomophthora muscae</name>
    <dbReference type="NCBI Taxonomy" id="34485"/>
    <lineage>
        <taxon>Eukaryota</taxon>
        <taxon>Fungi</taxon>
        <taxon>Fungi incertae sedis</taxon>
        <taxon>Zoopagomycota</taxon>
        <taxon>Entomophthoromycotina</taxon>
        <taxon>Entomophthoromycetes</taxon>
        <taxon>Entomophthorales</taxon>
        <taxon>Entomophthoraceae</taxon>
        <taxon>Entomophthora</taxon>
    </lineage>
</organism>
<keyword evidence="2" id="KW-1185">Reference proteome</keyword>
<accession>A0ACC2UG96</accession>
<dbReference type="EMBL" id="QTSX02000743">
    <property type="protein sequence ID" value="KAJ9085814.1"/>
    <property type="molecule type" value="Genomic_DNA"/>
</dbReference>
<evidence type="ECO:0000313" key="1">
    <source>
        <dbReference type="EMBL" id="KAJ9085814.1"/>
    </source>
</evidence>
<reference evidence="1" key="1">
    <citation type="submission" date="2022-04" db="EMBL/GenBank/DDBJ databases">
        <title>Genome of the entomopathogenic fungus Entomophthora muscae.</title>
        <authorList>
            <person name="Elya C."/>
            <person name="Lovett B.R."/>
            <person name="Lee E."/>
            <person name="Macias A.M."/>
            <person name="Hajek A.E."/>
            <person name="De Bivort B.L."/>
            <person name="Kasson M.T."/>
            <person name="De Fine Licht H.H."/>
            <person name="Stajich J.E."/>
        </authorList>
    </citation>
    <scope>NUCLEOTIDE SEQUENCE</scope>
    <source>
        <strain evidence="1">Berkeley</strain>
    </source>
</reference>
<comment type="caution">
    <text evidence="1">The sequence shown here is derived from an EMBL/GenBank/DDBJ whole genome shotgun (WGS) entry which is preliminary data.</text>
</comment>
<sequence length="132" mass="14681">MPEATLNKTLASLVNVKNHSLITALPNLFTSWESMKKDIAAKEREKNILGFLPNITKDGLLNFLKTRLLRSSPSRLKYSLHVNPKYPGKVYPSTYTFGDCGTLITLPIPKGGSLKILMGILIQQNEINLVTI</sequence>
<protein>
    <submittedName>
        <fullName evidence="1">Uncharacterized protein</fullName>
    </submittedName>
</protein>
<proteinExistence type="predicted"/>
<name>A0ACC2UG96_9FUNG</name>